<feature type="repeat" description="ANK" evidence="3">
    <location>
        <begin position="549"/>
        <end position="581"/>
    </location>
</feature>
<accession>A0A812NMQ3</accession>
<evidence type="ECO:0000313" key="4">
    <source>
        <dbReference type="EMBL" id="CAE7315031.1"/>
    </source>
</evidence>
<dbReference type="SUPFAM" id="SSF48403">
    <property type="entry name" value="Ankyrin repeat"/>
    <property type="match status" value="1"/>
</dbReference>
<name>A0A812NMQ3_9DINO</name>
<evidence type="ECO:0000256" key="2">
    <source>
        <dbReference type="ARBA" id="ARBA00023043"/>
    </source>
</evidence>
<feature type="repeat" description="ANK" evidence="3">
    <location>
        <begin position="341"/>
        <end position="373"/>
    </location>
</feature>
<dbReference type="OrthoDB" id="408248at2759"/>
<sequence>MWCCKSSCEDTALAAYARSLQNKEDDQTSAMLLPMYTVPVKDLLLMGEIEPHEELKAKGILVVFDKSMGNAAFISHQWVGNNHPDPEFKQMQVLQAALRHIMSDLKHIPLDVVTEMVLPGSKDLPTSKLVEKELFIWYDYFSCPQMESANKGSRSDLSKAIESIPAYVASCAFFFVLCPVIENENLQKIFSPRSWARRGWCRLERACCELGQNQSWIVVKAPTSLELISCPSASMGSGPPGQGDFSVPMDRAKMAPVLMATLKRKILQLLQAQDFVSYRVVLNQQSVYLKGLEEVGIEGSYKPVPGFEESFERESMDSCCLLVEEFLYQNGFRRIGERDAGGWMPLHYAALSGDLPLIQGLIARGANPNCKTTKDQPLVGLPPLTSALAICVMFRHHGATEFLISARASLTGGVSLCTPLIAAAVADSAEGVRLLCEARCDPHRRNLAGAGAFGTACTHGTVHAVEELLQQTGGHRLDVTLALHETMMNHGGTATLVQRLLDLRADMNDQSFTWWKPFVGLGLLSMQKVVQHKFGKKTLCSKLMYHGGHGGTPLMLAMLTSQYEAAACLIAAGARLDLRNSRGWTAKDFAEGPVPDFLLEAFEGSREGCCRVTSAALRNSCLQA</sequence>
<organism evidence="4 5">
    <name type="scientific">Symbiodinium natans</name>
    <dbReference type="NCBI Taxonomy" id="878477"/>
    <lineage>
        <taxon>Eukaryota</taxon>
        <taxon>Sar</taxon>
        <taxon>Alveolata</taxon>
        <taxon>Dinophyceae</taxon>
        <taxon>Suessiales</taxon>
        <taxon>Symbiodiniaceae</taxon>
        <taxon>Symbiodinium</taxon>
    </lineage>
</organism>
<keyword evidence="2 3" id="KW-0040">ANK repeat</keyword>
<dbReference type="SMART" id="SM00248">
    <property type="entry name" value="ANK"/>
    <property type="match status" value="5"/>
</dbReference>
<protein>
    <submittedName>
        <fullName evidence="4">ANK1 protein</fullName>
    </submittedName>
</protein>
<proteinExistence type="predicted"/>
<gene>
    <name evidence="4" type="primary">ANK1</name>
    <name evidence="4" type="ORF">SNAT2548_LOCUS16531</name>
</gene>
<evidence type="ECO:0000256" key="1">
    <source>
        <dbReference type="ARBA" id="ARBA00022737"/>
    </source>
</evidence>
<dbReference type="PROSITE" id="PS50088">
    <property type="entry name" value="ANK_REPEAT"/>
    <property type="match status" value="2"/>
</dbReference>
<dbReference type="GO" id="GO:0004842">
    <property type="term" value="F:ubiquitin-protein transferase activity"/>
    <property type="evidence" value="ECO:0007669"/>
    <property type="project" value="TreeGrafter"/>
</dbReference>
<dbReference type="InterPro" id="IPR036770">
    <property type="entry name" value="Ankyrin_rpt-contain_sf"/>
</dbReference>
<keyword evidence="1" id="KW-0677">Repeat</keyword>
<dbReference type="PANTHER" id="PTHR24171:SF8">
    <property type="entry name" value="BRCA1-ASSOCIATED RING DOMAIN PROTEIN 1"/>
    <property type="match status" value="1"/>
</dbReference>
<dbReference type="GO" id="GO:0085020">
    <property type="term" value="P:protein K6-linked ubiquitination"/>
    <property type="evidence" value="ECO:0007669"/>
    <property type="project" value="TreeGrafter"/>
</dbReference>
<dbReference type="PANTHER" id="PTHR24171">
    <property type="entry name" value="ANKYRIN REPEAT DOMAIN-CONTAINING PROTEIN 39-RELATED"/>
    <property type="match status" value="1"/>
</dbReference>
<reference evidence="4" key="1">
    <citation type="submission" date="2021-02" db="EMBL/GenBank/DDBJ databases">
        <authorList>
            <person name="Dougan E. K."/>
            <person name="Rhodes N."/>
            <person name="Thang M."/>
            <person name="Chan C."/>
        </authorList>
    </citation>
    <scope>NUCLEOTIDE SEQUENCE</scope>
</reference>
<dbReference type="Gene3D" id="1.25.40.20">
    <property type="entry name" value="Ankyrin repeat-containing domain"/>
    <property type="match status" value="2"/>
</dbReference>
<dbReference type="InterPro" id="IPR002110">
    <property type="entry name" value="Ankyrin_rpt"/>
</dbReference>
<evidence type="ECO:0000256" key="3">
    <source>
        <dbReference type="PROSITE-ProRule" id="PRU00023"/>
    </source>
</evidence>
<evidence type="ECO:0000313" key="5">
    <source>
        <dbReference type="Proteomes" id="UP000604046"/>
    </source>
</evidence>
<dbReference type="AlphaFoldDB" id="A0A812NMQ3"/>
<keyword evidence="5" id="KW-1185">Reference proteome</keyword>
<comment type="caution">
    <text evidence="4">The sequence shown here is derived from an EMBL/GenBank/DDBJ whole genome shotgun (WGS) entry which is preliminary data.</text>
</comment>
<dbReference type="Pfam" id="PF12796">
    <property type="entry name" value="Ank_2"/>
    <property type="match status" value="1"/>
</dbReference>
<dbReference type="PROSITE" id="PS50297">
    <property type="entry name" value="ANK_REP_REGION"/>
    <property type="match status" value="2"/>
</dbReference>
<dbReference type="Proteomes" id="UP000604046">
    <property type="component" value="Unassembled WGS sequence"/>
</dbReference>
<dbReference type="EMBL" id="CAJNDS010002083">
    <property type="protein sequence ID" value="CAE7315031.1"/>
    <property type="molecule type" value="Genomic_DNA"/>
</dbReference>